<dbReference type="Proteomes" id="UP001346149">
    <property type="component" value="Unassembled WGS sequence"/>
</dbReference>
<name>A0AAN7K7K0_TRANT</name>
<dbReference type="EMBL" id="JAXQNO010000024">
    <property type="protein sequence ID" value="KAK4763348.1"/>
    <property type="molecule type" value="Genomic_DNA"/>
</dbReference>
<proteinExistence type="predicted"/>
<protein>
    <submittedName>
        <fullName evidence="1">Uncharacterized protein</fullName>
    </submittedName>
</protein>
<accession>A0AAN7K7K0</accession>
<sequence length="104" mass="11373">MGASLLQKLWILSCYIRSFSKPIHHSCTSHGSDIAGICHQDHPDKDENCNCKREIPERWCYLCLGGVFGSCALENKGGVGGGGGPPTKYNLQGGDLGMKFQRWC</sequence>
<reference evidence="1 2" key="1">
    <citation type="journal article" date="2023" name="Hortic Res">
        <title>Pangenome of water caltrop reveals structural variations and asymmetric subgenome divergence after allopolyploidization.</title>
        <authorList>
            <person name="Zhang X."/>
            <person name="Chen Y."/>
            <person name="Wang L."/>
            <person name="Yuan Y."/>
            <person name="Fang M."/>
            <person name="Shi L."/>
            <person name="Lu R."/>
            <person name="Comes H.P."/>
            <person name="Ma Y."/>
            <person name="Chen Y."/>
            <person name="Huang G."/>
            <person name="Zhou Y."/>
            <person name="Zheng Z."/>
            <person name="Qiu Y."/>
        </authorList>
    </citation>
    <scope>NUCLEOTIDE SEQUENCE [LARGE SCALE GENOMIC DNA]</scope>
    <source>
        <strain evidence="1">F231</strain>
    </source>
</reference>
<comment type="caution">
    <text evidence="1">The sequence shown here is derived from an EMBL/GenBank/DDBJ whole genome shotgun (WGS) entry which is preliminary data.</text>
</comment>
<gene>
    <name evidence="1" type="ORF">SAY86_009116</name>
</gene>
<keyword evidence="2" id="KW-1185">Reference proteome</keyword>
<dbReference type="AlphaFoldDB" id="A0AAN7K7K0"/>
<organism evidence="1 2">
    <name type="scientific">Trapa natans</name>
    <name type="common">Water chestnut</name>
    <dbReference type="NCBI Taxonomy" id="22666"/>
    <lineage>
        <taxon>Eukaryota</taxon>
        <taxon>Viridiplantae</taxon>
        <taxon>Streptophyta</taxon>
        <taxon>Embryophyta</taxon>
        <taxon>Tracheophyta</taxon>
        <taxon>Spermatophyta</taxon>
        <taxon>Magnoliopsida</taxon>
        <taxon>eudicotyledons</taxon>
        <taxon>Gunneridae</taxon>
        <taxon>Pentapetalae</taxon>
        <taxon>rosids</taxon>
        <taxon>malvids</taxon>
        <taxon>Myrtales</taxon>
        <taxon>Lythraceae</taxon>
        <taxon>Trapa</taxon>
    </lineage>
</organism>
<evidence type="ECO:0000313" key="1">
    <source>
        <dbReference type="EMBL" id="KAK4763348.1"/>
    </source>
</evidence>
<evidence type="ECO:0000313" key="2">
    <source>
        <dbReference type="Proteomes" id="UP001346149"/>
    </source>
</evidence>